<protein>
    <submittedName>
        <fullName evidence="2">Uncharacterized protein</fullName>
    </submittedName>
</protein>
<name>A0A9Q1K2P5_9CARY</name>
<proteinExistence type="predicted"/>
<sequence>MGSVDDARTDLKIALTFKSKKHVMLKELRKLEESFGFKERSESLWIRKRHDDNESMINSSKKGMIYFSNAKKLKSCIRLSHVAFDLLTRGPMNRGHLKQRHHGKKKRSHRQYQNSSARNTKSRSVVIASSATHVSRIPFKIEEAPGLVNTYRIATASSAAEQEGSSYSSVYCDPASWLKMLAITTNSSEALLVYFSKYNRDVVTSI</sequence>
<dbReference type="AlphaFoldDB" id="A0A9Q1K2P5"/>
<keyword evidence="3" id="KW-1185">Reference proteome</keyword>
<evidence type="ECO:0000313" key="3">
    <source>
        <dbReference type="Proteomes" id="UP001153076"/>
    </source>
</evidence>
<evidence type="ECO:0000313" key="2">
    <source>
        <dbReference type="EMBL" id="KAJ8435366.1"/>
    </source>
</evidence>
<feature type="compositionally biased region" description="Basic residues" evidence="1">
    <location>
        <begin position="95"/>
        <end position="110"/>
    </location>
</feature>
<gene>
    <name evidence="2" type="ORF">Cgig2_024353</name>
</gene>
<feature type="compositionally biased region" description="Polar residues" evidence="1">
    <location>
        <begin position="111"/>
        <end position="123"/>
    </location>
</feature>
<organism evidence="2 3">
    <name type="scientific">Carnegiea gigantea</name>
    <dbReference type="NCBI Taxonomy" id="171969"/>
    <lineage>
        <taxon>Eukaryota</taxon>
        <taxon>Viridiplantae</taxon>
        <taxon>Streptophyta</taxon>
        <taxon>Embryophyta</taxon>
        <taxon>Tracheophyta</taxon>
        <taxon>Spermatophyta</taxon>
        <taxon>Magnoliopsida</taxon>
        <taxon>eudicotyledons</taxon>
        <taxon>Gunneridae</taxon>
        <taxon>Pentapetalae</taxon>
        <taxon>Caryophyllales</taxon>
        <taxon>Cactineae</taxon>
        <taxon>Cactaceae</taxon>
        <taxon>Cactoideae</taxon>
        <taxon>Echinocereeae</taxon>
        <taxon>Carnegiea</taxon>
    </lineage>
</organism>
<dbReference type="Proteomes" id="UP001153076">
    <property type="component" value="Unassembled WGS sequence"/>
</dbReference>
<accession>A0A9Q1K2P5</accession>
<feature type="region of interest" description="Disordered" evidence="1">
    <location>
        <begin position="93"/>
        <end position="123"/>
    </location>
</feature>
<reference evidence="2" key="1">
    <citation type="submission" date="2022-04" db="EMBL/GenBank/DDBJ databases">
        <title>Carnegiea gigantea Genome sequencing and assembly v2.</title>
        <authorList>
            <person name="Copetti D."/>
            <person name="Sanderson M.J."/>
            <person name="Burquez A."/>
            <person name="Wojciechowski M.F."/>
        </authorList>
    </citation>
    <scope>NUCLEOTIDE SEQUENCE</scope>
    <source>
        <strain evidence="2">SGP5-SGP5p</strain>
        <tissue evidence="2">Aerial part</tissue>
    </source>
</reference>
<dbReference type="EMBL" id="JAKOGI010000420">
    <property type="protein sequence ID" value="KAJ8435366.1"/>
    <property type="molecule type" value="Genomic_DNA"/>
</dbReference>
<comment type="caution">
    <text evidence="2">The sequence shown here is derived from an EMBL/GenBank/DDBJ whole genome shotgun (WGS) entry which is preliminary data.</text>
</comment>
<evidence type="ECO:0000256" key="1">
    <source>
        <dbReference type="SAM" id="MobiDB-lite"/>
    </source>
</evidence>